<keyword evidence="3" id="KW-1185">Reference proteome</keyword>
<dbReference type="EMBL" id="FNXT01000505">
    <property type="protein sequence ID" value="SZX64919.1"/>
    <property type="molecule type" value="Genomic_DNA"/>
</dbReference>
<protein>
    <recommendedName>
        <fullName evidence="4">SUEL-type lectin domain-containing protein</fullName>
    </recommendedName>
</protein>
<evidence type="ECO:0008006" key="4">
    <source>
        <dbReference type="Google" id="ProtNLM"/>
    </source>
</evidence>
<organism evidence="2 3">
    <name type="scientific">Tetradesmus obliquus</name>
    <name type="common">Green alga</name>
    <name type="synonym">Acutodesmus obliquus</name>
    <dbReference type="NCBI Taxonomy" id="3088"/>
    <lineage>
        <taxon>Eukaryota</taxon>
        <taxon>Viridiplantae</taxon>
        <taxon>Chlorophyta</taxon>
        <taxon>core chlorophytes</taxon>
        <taxon>Chlorophyceae</taxon>
        <taxon>CS clade</taxon>
        <taxon>Sphaeropleales</taxon>
        <taxon>Scenedesmaceae</taxon>
        <taxon>Tetradesmus</taxon>
    </lineage>
</organism>
<proteinExistence type="predicted"/>
<evidence type="ECO:0000313" key="2">
    <source>
        <dbReference type="EMBL" id="SZX64919.1"/>
    </source>
</evidence>
<reference evidence="2 3" key="1">
    <citation type="submission" date="2016-10" db="EMBL/GenBank/DDBJ databases">
        <authorList>
            <person name="Cai Z."/>
        </authorList>
    </citation>
    <scope>NUCLEOTIDE SEQUENCE [LARGE SCALE GENOMIC DNA]</scope>
</reference>
<name>A0A383VJB1_TETOB</name>
<evidence type="ECO:0000256" key="1">
    <source>
        <dbReference type="SAM" id="SignalP"/>
    </source>
</evidence>
<keyword evidence="1" id="KW-0732">Signal</keyword>
<dbReference type="Proteomes" id="UP000256970">
    <property type="component" value="Unassembled WGS sequence"/>
</dbReference>
<dbReference type="PROSITE" id="PS51257">
    <property type="entry name" value="PROKAR_LIPOPROTEIN"/>
    <property type="match status" value="1"/>
</dbReference>
<gene>
    <name evidence="2" type="ORF">BQ4739_LOCUS5395</name>
</gene>
<feature type="signal peptide" evidence="1">
    <location>
        <begin position="1"/>
        <end position="25"/>
    </location>
</feature>
<evidence type="ECO:0000313" key="3">
    <source>
        <dbReference type="Proteomes" id="UP000256970"/>
    </source>
</evidence>
<sequence>MARSTPLVTLLLAWLLACCIWAAAATRMPEIALPQGPAAMHMASMRALQGATLHHPRAAGGGLAYYSKYDGWNINLYSPGVGDPNDPDVYVQAAWGGIGYTASTNAGLTNPSTDGTRRLKTESASAYASGYYLNSTGQAIGYWFCSYNGGTYPGSSRPVIDAKAGPKSISVKSSFALDCSAYAWINWDGYDYEHPPSPVPLQCSPGQLLPATVQCVASKGTPTNDYRSKCQYADSNYKGDYSYSGGGCAVDDSTSTVMIKVTCGRQYELAATSLQFYASTSSSKQQGKTTP</sequence>
<accession>A0A383VJB1</accession>
<feature type="chain" id="PRO_5016632359" description="SUEL-type lectin domain-containing protein" evidence="1">
    <location>
        <begin position="26"/>
        <end position="291"/>
    </location>
</feature>
<dbReference type="AlphaFoldDB" id="A0A383VJB1"/>